<organism evidence="1 2">
    <name type="scientific">Clonorchis sinensis</name>
    <name type="common">Chinese liver fluke</name>
    <dbReference type="NCBI Taxonomy" id="79923"/>
    <lineage>
        <taxon>Eukaryota</taxon>
        <taxon>Metazoa</taxon>
        <taxon>Spiralia</taxon>
        <taxon>Lophotrochozoa</taxon>
        <taxon>Platyhelminthes</taxon>
        <taxon>Trematoda</taxon>
        <taxon>Digenea</taxon>
        <taxon>Opisthorchiida</taxon>
        <taxon>Opisthorchiata</taxon>
        <taxon>Opisthorchiidae</taxon>
        <taxon>Clonorchis</taxon>
    </lineage>
</organism>
<dbReference type="Proteomes" id="UP000008909">
    <property type="component" value="Unassembled WGS sequence"/>
</dbReference>
<evidence type="ECO:0000313" key="1">
    <source>
        <dbReference type="EMBL" id="GAA55066.1"/>
    </source>
</evidence>
<name>G7YQ35_CLOSI</name>
<gene>
    <name evidence="1" type="ORF">CLF_106633</name>
</gene>
<reference key="2">
    <citation type="submission" date="2011-10" db="EMBL/GenBank/DDBJ databases">
        <title>The genome and transcriptome sequence of Clonorchis sinensis provide insights into the carcinogenic liver fluke.</title>
        <authorList>
            <person name="Wang X."/>
            <person name="Huang Y."/>
            <person name="Chen W."/>
            <person name="Liu H."/>
            <person name="Guo L."/>
            <person name="Chen Y."/>
            <person name="Luo F."/>
            <person name="Zhou W."/>
            <person name="Sun J."/>
            <person name="Mao Q."/>
            <person name="Liang P."/>
            <person name="Zhou C."/>
            <person name="Tian Y."/>
            <person name="Men J."/>
            <person name="Lv X."/>
            <person name="Huang L."/>
            <person name="Zhou J."/>
            <person name="Hu Y."/>
            <person name="Li R."/>
            <person name="Zhang F."/>
            <person name="Lei H."/>
            <person name="Li X."/>
            <person name="Hu X."/>
            <person name="Liang C."/>
            <person name="Xu J."/>
            <person name="Wu Z."/>
            <person name="Yu X."/>
        </authorList>
    </citation>
    <scope>NUCLEOTIDE SEQUENCE</scope>
    <source>
        <strain>Henan</strain>
    </source>
</reference>
<evidence type="ECO:0000313" key="2">
    <source>
        <dbReference type="Proteomes" id="UP000008909"/>
    </source>
</evidence>
<proteinExistence type="predicted"/>
<reference evidence="1" key="1">
    <citation type="journal article" date="2011" name="Genome Biol.">
        <title>The draft genome of the carcinogenic human liver fluke Clonorchis sinensis.</title>
        <authorList>
            <person name="Wang X."/>
            <person name="Chen W."/>
            <person name="Huang Y."/>
            <person name="Sun J."/>
            <person name="Men J."/>
            <person name="Liu H."/>
            <person name="Luo F."/>
            <person name="Guo L."/>
            <person name="Lv X."/>
            <person name="Deng C."/>
            <person name="Zhou C."/>
            <person name="Fan Y."/>
            <person name="Li X."/>
            <person name="Huang L."/>
            <person name="Hu Y."/>
            <person name="Liang C."/>
            <person name="Hu X."/>
            <person name="Xu J."/>
            <person name="Yu X."/>
        </authorList>
    </citation>
    <scope>NUCLEOTIDE SEQUENCE [LARGE SCALE GENOMIC DNA]</scope>
    <source>
        <strain evidence="1">Henan</strain>
    </source>
</reference>
<dbReference type="AlphaFoldDB" id="G7YQ35"/>
<sequence length="280" mass="31987">MDDGKLHFRHQSQMSERRVVTIRSHCPHTRYSVLEEFSTSTAAHDATFLFACVLMSVFRRKELQIKSSIRVPTYKNSEGSCLQTTRNYTERTLEEKLGKYQIGNFSDKILAIIKRAGCNFSGHKVVGKNLFAFADKVRDPASNEDISARQMQLLYARLLCRRGCSTWYQEYNKNAGKVWSMDTHPAALRPPKCFYVTLMKRKCLIIFICLFSVPLWDILYDSGSIDFDRVIDNISYSEANARSFLSLILGHNDGINDHINQNGRFIRADGTTLEATLATS</sequence>
<dbReference type="EMBL" id="DF143959">
    <property type="protein sequence ID" value="GAA55066.1"/>
    <property type="molecule type" value="Genomic_DNA"/>
</dbReference>
<protein>
    <submittedName>
        <fullName evidence="1">Uncharacterized protein</fullName>
    </submittedName>
</protein>
<keyword evidence="2" id="KW-1185">Reference proteome</keyword>
<accession>G7YQ35</accession>